<evidence type="ECO:0000256" key="1">
    <source>
        <dbReference type="SAM" id="Phobius"/>
    </source>
</evidence>
<gene>
    <name evidence="2" type="ORF">IH772_31980</name>
</gene>
<reference evidence="2" key="1">
    <citation type="submission" date="2020-09" db="EMBL/GenBank/DDBJ databases">
        <title>Emerging polyconal dissemination of OXA-244-producing E. coli in France.</title>
        <authorList>
            <person name="Emeraud C."/>
            <person name="Girlich D."/>
            <person name="Bonnin R.A."/>
            <person name="Jousset A.B."/>
            <person name="Naas T."/>
            <person name="Dortet L."/>
        </authorList>
    </citation>
    <scope>NUCLEOTIDE SEQUENCE</scope>
    <source>
        <strain evidence="2">225E3</strain>
    </source>
</reference>
<dbReference type="EMBL" id="JACZOI010001088">
    <property type="protein sequence ID" value="MBE0981596.1"/>
    <property type="molecule type" value="Genomic_DNA"/>
</dbReference>
<evidence type="ECO:0000313" key="2">
    <source>
        <dbReference type="EMBL" id="MBE0981596.1"/>
    </source>
</evidence>
<evidence type="ECO:0000313" key="3">
    <source>
        <dbReference type="Proteomes" id="UP000640866"/>
    </source>
</evidence>
<keyword evidence="1" id="KW-0472">Membrane</keyword>
<accession>A0AAP1RCC8</accession>
<organism evidence="2 3">
    <name type="scientific">Escherichia coli</name>
    <dbReference type="NCBI Taxonomy" id="562"/>
    <lineage>
        <taxon>Bacteria</taxon>
        <taxon>Pseudomonadati</taxon>
        <taxon>Pseudomonadota</taxon>
        <taxon>Gammaproteobacteria</taxon>
        <taxon>Enterobacterales</taxon>
        <taxon>Enterobacteriaceae</taxon>
        <taxon>Escherichia</taxon>
    </lineage>
</organism>
<name>A0AAP1RCC8_ECOLX</name>
<protein>
    <submittedName>
        <fullName evidence="2">Aromatic acid/H+ symport family MFS transporter</fullName>
    </submittedName>
</protein>
<dbReference type="AlphaFoldDB" id="A0AAP1RCC8"/>
<comment type="caution">
    <text evidence="2">The sequence shown here is derived from an EMBL/GenBank/DDBJ whole genome shotgun (WGS) entry which is preliminary data.</text>
</comment>
<keyword evidence="1" id="KW-0812">Transmembrane</keyword>
<feature type="non-terminal residue" evidence="2">
    <location>
        <position position="49"/>
    </location>
</feature>
<sequence>YRPGAERANAVAAEAPSGRVAQLFEGRQAVGTLLLWVAFAMCMLMSYGL</sequence>
<feature type="non-terminal residue" evidence="2">
    <location>
        <position position="1"/>
    </location>
</feature>
<dbReference type="Proteomes" id="UP000640866">
    <property type="component" value="Unassembled WGS sequence"/>
</dbReference>
<feature type="transmembrane region" description="Helical" evidence="1">
    <location>
        <begin position="29"/>
        <end position="48"/>
    </location>
</feature>
<proteinExistence type="predicted"/>
<keyword evidence="1" id="KW-1133">Transmembrane helix</keyword>